<feature type="compositionally biased region" description="Low complexity" evidence="3">
    <location>
        <begin position="130"/>
        <end position="139"/>
    </location>
</feature>
<dbReference type="EMBL" id="JAAAIL010000791">
    <property type="protein sequence ID" value="KAG0273158.1"/>
    <property type="molecule type" value="Genomic_DNA"/>
</dbReference>
<dbReference type="PANTHER" id="PTHR14140">
    <property type="entry name" value="E3 UBIQUITIN-PROTEIN LIGASE UHRF-RELATED"/>
    <property type="match status" value="1"/>
</dbReference>
<name>A0AAD4DAJ2_9FUNG</name>
<proteinExistence type="predicted"/>
<evidence type="ECO:0000256" key="1">
    <source>
        <dbReference type="ARBA" id="ARBA00023242"/>
    </source>
</evidence>
<evidence type="ECO:0000313" key="5">
    <source>
        <dbReference type="EMBL" id="KAG0273158.1"/>
    </source>
</evidence>
<reference evidence="5" key="1">
    <citation type="journal article" date="2020" name="Fungal Divers.">
        <title>Resolving the Mortierellaceae phylogeny through synthesis of multi-gene phylogenetics and phylogenomics.</title>
        <authorList>
            <person name="Vandepol N."/>
            <person name="Liber J."/>
            <person name="Desiro A."/>
            <person name="Na H."/>
            <person name="Kennedy M."/>
            <person name="Barry K."/>
            <person name="Grigoriev I.V."/>
            <person name="Miller A.N."/>
            <person name="O'Donnell K."/>
            <person name="Stajich J.E."/>
            <person name="Bonito G."/>
        </authorList>
    </citation>
    <scope>NUCLEOTIDE SEQUENCE</scope>
    <source>
        <strain evidence="5">NRRL 28262</strain>
    </source>
</reference>
<organism evidence="5 6">
    <name type="scientific">Linnemannia exigua</name>
    <dbReference type="NCBI Taxonomy" id="604196"/>
    <lineage>
        <taxon>Eukaryota</taxon>
        <taxon>Fungi</taxon>
        <taxon>Fungi incertae sedis</taxon>
        <taxon>Mucoromycota</taxon>
        <taxon>Mortierellomycotina</taxon>
        <taxon>Mortierellomycetes</taxon>
        <taxon>Mortierellales</taxon>
        <taxon>Mortierellaceae</taxon>
        <taxon>Linnemannia</taxon>
    </lineage>
</organism>
<evidence type="ECO:0000259" key="4">
    <source>
        <dbReference type="PROSITE" id="PS51015"/>
    </source>
</evidence>
<dbReference type="PANTHER" id="PTHR14140:SF45">
    <property type="entry name" value="RING-TYPE E3 UBIQUITIN TRANSFERASE"/>
    <property type="match status" value="1"/>
</dbReference>
<feature type="region of interest" description="Disordered" evidence="3">
    <location>
        <begin position="77"/>
        <end position="187"/>
    </location>
</feature>
<evidence type="ECO:0000313" key="6">
    <source>
        <dbReference type="Proteomes" id="UP001194580"/>
    </source>
</evidence>
<dbReference type="PROSITE" id="PS51015">
    <property type="entry name" value="YDG"/>
    <property type="match status" value="1"/>
</dbReference>
<dbReference type="Proteomes" id="UP001194580">
    <property type="component" value="Unassembled WGS sequence"/>
</dbReference>
<dbReference type="GO" id="GO:0044027">
    <property type="term" value="P:negative regulation of gene expression via chromosomal CpG island methylation"/>
    <property type="evidence" value="ECO:0007669"/>
    <property type="project" value="TreeGrafter"/>
</dbReference>
<dbReference type="SUPFAM" id="SSF88697">
    <property type="entry name" value="PUA domain-like"/>
    <property type="match status" value="1"/>
</dbReference>
<dbReference type="InterPro" id="IPR015947">
    <property type="entry name" value="PUA-like_sf"/>
</dbReference>
<feature type="compositionally biased region" description="Low complexity" evidence="3">
    <location>
        <begin position="107"/>
        <end position="116"/>
    </location>
</feature>
<dbReference type="InterPro" id="IPR045134">
    <property type="entry name" value="UHRF1/2-like"/>
</dbReference>
<keyword evidence="6" id="KW-1185">Reference proteome</keyword>
<dbReference type="GO" id="GO:0061630">
    <property type="term" value="F:ubiquitin protein ligase activity"/>
    <property type="evidence" value="ECO:0007669"/>
    <property type="project" value="TreeGrafter"/>
</dbReference>
<feature type="region of interest" description="Disordered" evidence="3">
    <location>
        <begin position="366"/>
        <end position="385"/>
    </location>
</feature>
<dbReference type="Pfam" id="PF02182">
    <property type="entry name" value="SAD_SRA"/>
    <property type="match status" value="1"/>
</dbReference>
<dbReference type="GO" id="GO:0005634">
    <property type="term" value="C:nucleus"/>
    <property type="evidence" value="ECO:0007669"/>
    <property type="project" value="UniProtKB-SubCell"/>
</dbReference>
<evidence type="ECO:0000256" key="3">
    <source>
        <dbReference type="SAM" id="MobiDB-lite"/>
    </source>
</evidence>
<comment type="subcellular location">
    <subcellularLocation>
        <location evidence="2">Nucleus</location>
    </subcellularLocation>
</comment>
<accession>A0AAD4DAJ2</accession>
<dbReference type="GO" id="GO:0016567">
    <property type="term" value="P:protein ubiquitination"/>
    <property type="evidence" value="ECO:0007669"/>
    <property type="project" value="TreeGrafter"/>
</dbReference>
<feature type="domain" description="YDG" evidence="4">
    <location>
        <begin position="192"/>
        <end position="347"/>
    </location>
</feature>
<sequence length="523" mass="57318">MKINYHLIHQPNLVESIIVPSINTTVKRVRERIAEAYQVDDKAFHMYYLDHQLDNDSTLNNSGFLDKGTIVITPITYDGNHDHSNDSRVTVKATRPTSSRIAKNSRAAAIAQQHSAHAQDPKRKSRRSRSSSVTLQRSSPLKEVKLGPSGSSSSSLTERQSTHTQEQKQEPPPSTSSSVPKPTARLPMRFVGPIPGIPVGAMWPKRIDVSHAGVHRPAMAGISGQADVGAESVALSGGYADDDDKGFEFTYTGAGGNECGKQTRNQDLSRANHGLALTCDCPIDTVKGGEAKDWHSSRPIRVVRGAHLKNIYAPRSGYRYDGIYKVVKYWPEVGKAGFRIWRYLMRRDDPEPAPWTMQSVTLPLENPAGVGSSGQGAGTSHPLGSAARESFISPSLYTHVNHEPINERECLLNAPLLHFQSHNDNWARVGDMKSHQDVLTHQALYVRDESEEMREAPMSAIGASDHFTVVGEDTGIGDETASSGYAAGVGCSEPQVKAEEQDGETPSWLQTDRTADQLLEDWI</sequence>
<keyword evidence="1 2" id="KW-0539">Nucleus</keyword>
<dbReference type="Gene3D" id="2.30.280.10">
    <property type="entry name" value="SRA-YDG"/>
    <property type="match status" value="1"/>
</dbReference>
<dbReference type="InterPro" id="IPR003105">
    <property type="entry name" value="SRA_YDG"/>
</dbReference>
<dbReference type="SMART" id="SM00466">
    <property type="entry name" value="SRA"/>
    <property type="match status" value="1"/>
</dbReference>
<comment type="caution">
    <text evidence="5">The sequence shown here is derived from an EMBL/GenBank/DDBJ whole genome shotgun (WGS) entry which is preliminary data.</text>
</comment>
<evidence type="ECO:0000256" key="2">
    <source>
        <dbReference type="PROSITE-ProRule" id="PRU00358"/>
    </source>
</evidence>
<gene>
    <name evidence="5" type="primary">UHRF1</name>
    <name evidence="5" type="ORF">BGZ95_011026</name>
</gene>
<dbReference type="SUPFAM" id="SSF54236">
    <property type="entry name" value="Ubiquitin-like"/>
    <property type="match status" value="1"/>
</dbReference>
<dbReference type="InterPro" id="IPR029071">
    <property type="entry name" value="Ubiquitin-like_domsf"/>
</dbReference>
<protein>
    <submittedName>
        <fullName evidence="5">E3 ubiquitin-protein ligase uhrf1</fullName>
    </submittedName>
</protein>
<dbReference type="AlphaFoldDB" id="A0AAD4DAJ2"/>
<dbReference type="InterPro" id="IPR036987">
    <property type="entry name" value="SRA-YDG_sf"/>
</dbReference>